<dbReference type="PANTHER" id="PTHR12302">
    <property type="entry name" value="EBNA2 BINDING PROTEIN P100"/>
    <property type="match status" value="1"/>
</dbReference>
<keyword evidence="1" id="KW-0540">Nuclease</keyword>
<evidence type="ECO:0000313" key="6">
    <source>
        <dbReference type="Proteomes" id="UP001409291"/>
    </source>
</evidence>
<sequence length="159" mass="17985">MSFTPKRESAFAILFFLLLPIYLFSQTIKGKVIRVADGDTITILDSANNQLRVRLYGIDAPEKGQDFGNVAKNFISDLCFSKTVSIDIKDIDRYGRTVGIVWTVDSINLNLELLRSGLAWHYKHFDNSDDLAQAEHLAKINKVGLWKHPNALPPCEFRS</sequence>
<dbReference type="Proteomes" id="UP001409291">
    <property type="component" value="Unassembled WGS sequence"/>
</dbReference>
<dbReference type="PANTHER" id="PTHR12302:SF3">
    <property type="entry name" value="SERINE_THREONINE-PROTEIN KINASE 31"/>
    <property type="match status" value="1"/>
</dbReference>
<dbReference type="PROSITE" id="PS01123">
    <property type="entry name" value="TNASE_1"/>
    <property type="match status" value="1"/>
</dbReference>
<keyword evidence="3" id="KW-0378">Hydrolase</keyword>
<dbReference type="Gene3D" id="2.40.50.90">
    <property type="match status" value="1"/>
</dbReference>
<gene>
    <name evidence="5" type="ORF">ABE541_16720</name>
</gene>
<comment type="caution">
    <text evidence="5">The sequence shown here is derived from an EMBL/GenBank/DDBJ whole genome shotgun (WGS) entry which is preliminary data.</text>
</comment>
<accession>A0ABV0BZW5</accession>
<dbReference type="PROSITE" id="PS50830">
    <property type="entry name" value="TNASE_3"/>
    <property type="match status" value="1"/>
</dbReference>
<proteinExistence type="predicted"/>
<dbReference type="InterPro" id="IPR016071">
    <property type="entry name" value="Staphylococal_nuclease_OB-fold"/>
</dbReference>
<dbReference type="Pfam" id="PF00565">
    <property type="entry name" value="SNase"/>
    <property type="match status" value="1"/>
</dbReference>
<dbReference type="InterPro" id="IPR035437">
    <property type="entry name" value="SNase_OB-fold_sf"/>
</dbReference>
<evidence type="ECO:0000256" key="2">
    <source>
        <dbReference type="ARBA" id="ARBA00022759"/>
    </source>
</evidence>
<dbReference type="RefSeq" id="WP_346581770.1">
    <property type="nucleotide sequence ID" value="NZ_JBDJNQ010000008.1"/>
</dbReference>
<name>A0ABV0BZW5_9SPHI</name>
<dbReference type="CDD" id="cd00175">
    <property type="entry name" value="SNc"/>
    <property type="match status" value="1"/>
</dbReference>
<feature type="domain" description="TNase-like" evidence="4">
    <location>
        <begin position="26"/>
        <end position="148"/>
    </location>
</feature>
<evidence type="ECO:0000313" key="5">
    <source>
        <dbReference type="EMBL" id="MEN5378907.1"/>
    </source>
</evidence>
<evidence type="ECO:0000256" key="3">
    <source>
        <dbReference type="ARBA" id="ARBA00022801"/>
    </source>
</evidence>
<evidence type="ECO:0000259" key="4">
    <source>
        <dbReference type="PROSITE" id="PS50830"/>
    </source>
</evidence>
<dbReference type="SUPFAM" id="SSF50199">
    <property type="entry name" value="Staphylococcal nuclease"/>
    <property type="match status" value="1"/>
</dbReference>
<evidence type="ECO:0000256" key="1">
    <source>
        <dbReference type="ARBA" id="ARBA00022722"/>
    </source>
</evidence>
<dbReference type="InterPro" id="IPR002071">
    <property type="entry name" value="Thermonucl_AS"/>
</dbReference>
<protein>
    <submittedName>
        <fullName evidence="5">Thermonuclease family protein</fullName>
    </submittedName>
</protein>
<organism evidence="5 6">
    <name type="scientific">Sphingobacterium kitahiroshimense</name>
    <dbReference type="NCBI Taxonomy" id="470446"/>
    <lineage>
        <taxon>Bacteria</taxon>
        <taxon>Pseudomonadati</taxon>
        <taxon>Bacteroidota</taxon>
        <taxon>Sphingobacteriia</taxon>
        <taxon>Sphingobacteriales</taxon>
        <taxon>Sphingobacteriaceae</taxon>
        <taxon>Sphingobacterium</taxon>
    </lineage>
</organism>
<keyword evidence="6" id="KW-1185">Reference proteome</keyword>
<dbReference type="PROSITE" id="PS01284">
    <property type="entry name" value="TNASE_2"/>
    <property type="match status" value="1"/>
</dbReference>
<reference evidence="5 6" key="1">
    <citation type="submission" date="2024-04" db="EMBL/GenBank/DDBJ databases">
        <title>WGS of bacteria from Torrens River.</title>
        <authorList>
            <person name="Wyrsch E.R."/>
            <person name="Drigo B."/>
        </authorList>
    </citation>
    <scope>NUCLEOTIDE SEQUENCE [LARGE SCALE GENOMIC DNA]</scope>
    <source>
        <strain evidence="5 6">TWI391</strain>
    </source>
</reference>
<keyword evidence="2" id="KW-0255">Endonuclease</keyword>
<dbReference type="SMART" id="SM00318">
    <property type="entry name" value="SNc"/>
    <property type="match status" value="1"/>
</dbReference>
<dbReference type="EMBL" id="JBDJNQ010000008">
    <property type="protein sequence ID" value="MEN5378907.1"/>
    <property type="molecule type" value="Genomic_DNA"/>
</dbReference>